<dbReference type="Proteomes" id="UP000092445">
    <property type="component" value="Unassembled WGS sequence"/>
</dbReference>
<reference evidence="4" key="1">
    <citation type="submission" date="2014-03" db="EMBL/GenBank/DDBJ databases">
        <authorList>
            <person name="Aksoy S."/>
            <person name="Warren W."/>
            <person name="Wilson R.K."/>
        </authorList>
    </citation>
    <scope>NUCLEOTIDE SEQUENCE [LARGE SCALE GENOMIC DNA]</scope>
    <source>
        <strain evidence="4">IAEA</strain>
    </source>
</reference>
<feature type="domain" description="DUF753" evidence="2">
    <location>
        <begin position="33"/>
        <end position="99"/>
    </location>
</feature>
<evidence type="ECO:0000313" key="3">
    <source>
        <dbReference type="EnsemblMetazoa" id="GPAI011258-PA"/>
    </source>
</evidence>
<dbReference type="AlphaFoldDB" id="A0A1A9ZDB6"/>
<feature type="domain" description="DUF753" evidence="2">
    <location>
        <begin position="177"/>
        <end position="248"/>
    </location>
</feature>
<dbReference type="PANTHER" id="PTHR21721">
    <property type="entry name" value="GH09876P-RELATED"/>
    <property type="match status" value="1"/>
</dbReference>
<dbReference type="EnsemblMetazoa" id="GPAI011258-RA">
    <property type="protein sequence ID" value="GPAI011258-PA"/>
    <property type="gene ID" value="GPAI011258"/>
</dbReference>
<organism evidence="3 4">
    <name type="scientific">Glossina pallidipes</name>
    <name type="common">Tsetse fly</name>
    <dbReference type="NCBI Taxonomy" id="7398"/>
    <lineage>
        <taxon>Eukaryota</taxon>
        <taxon>Metazoa</taxon>
        <taxon>Ecdysozoa</taxon>
        <taxon>Arthropoda</taxon>
        <taxon>Hexapoda</taxon>
        <taxon>Insecta</taxon>
        <taxon>Pterygota</taxon>
        <taxon>Neoptera</taxon>
        <taxon>Endopterygota</taxon>
        <taxon>Diptera</taxon>
        <taxon>Brachycera</taxon>
        <taxon>Muscomorpha</taxon>
        <taxon>Hippoboscoidea</taxon>
        <taxon>Glossinidae</taxon>
        <taxon>Glossina</taxon>
    </lineage>
</organism>
<reference evidence="3" key="2">
    <citation type="submission" date="2020-05" db="UniProtKB">
        <authorList>
            <consortium name="EnsemblMetazoa"/>
        </authorList>
    </citation>
    <scope>IDENTIFICATION</scope>
    <source>
        <strain evidence="3">IAEA</strain>
    </source>
</reference>
<name>A0A1A9ZDB6_GLOPL</name>
<keyword evidence="4" id="KW-1185">Reference proteome</keyword>
<evidence type="ECO:0000259" key="2">
    <source>
        <dbReference type="Pfam" id="PF05444"/>
    </source>
</evidence>
<evidence type="ECO:0000313" key="4">
    <source>
        <dbReference type="Proteomes" id="UP000092445"/>
    </source>
</evidence>
<dbReference type="Pfam" id="PF05444">
    <property type="entry name" value="DUF753"/>
    <property type="match status" value="2"/>
</dbReference>
<proteinExistence type="predicted"/>
<accession>A0A1A9ZDB6</accession>
<feature type="chain" id="PRO_5008402812" description="DUF753 domain-containing protein" evidence="1">
    <location>
        <begin position="28"/>
        <end position="393"/>
    </location>
</feature>
<keyword evidence="1" id="KW-0732">Signal</keyword>
<sequence>MLSVTRNLSYSVLIVVCIYLNTSLTSANDGPRKCYQCDSSNLECIKDLAALSKECSDDSFDRCFTKIDDDGVLIRGCLRKDDDSCVEPNCNSCLEDNCNNNTICKQCTEEHDDCFKIDDITKYNNICDADAQCFSQLINKKVVKGCATSSTCGKDEGCDVCSGGICNAGLFPKDRRSCYKCEDQNCNNVTKEKQNYCKNYVKGDSCYTYGDSEQALQRGCESDEISNPCPAEGTDPKCRKCNDNHNCNDTPYKVHQKLKCIQCSYNKDKEEDKNCIDAQNPNKAEACSKEIPFNAEEMCFTYKTSDSFLRDCLYDHMQTPDECNTDNGCTACNDTDGCNRENASSDLTCITCRSDEDTKCRNEANTLPGKKCRTGSSLDERCFFGTWRKYLYK</sequence>
<feature type="signal peptide" evidence="1">
    <location>
        <begin position="1"/>
        <end position="27"/>
    </location>
</feature>
<dbReference type="VEuPathDB" id="VectorBase:GPAI011258"/>
<protein>
    <recommendedName>
        <fullName evidence="2">DUF753 domain-containing protein</fullName>
    </recommendedName>
</protein>
<dbReference type="InterPro" id="IPR008472">
    <property type="entry name" value="DUF753"/>
</dbReference>
<evidence type="ECO:0000256" key="1">
    <source>
        <dbReference type="SAM" id="SignalP"/>
    </source>
</evidence>